<dbReference type="InterPro" id="IPR000669">
    <property type="entry name" value="Mannitol_DH"/>
</dbReference>
<keyword evidence="5" id="KW-1185">Reference proteome</keyword>
<sequence length="461" mass="50766">MNTHANGPCTWLHLGAGSFHRAHQAWYLHRLREAGDHGWTLALGNIREDMSPLLAALARQRGEYTLETITPEGVHQYETVRSIGKIVPWDAELAAVVEAGAAAQTRVISFTVTEAGYYLDQHFKLDIANPDLAADLKGGKRTIYGALHAILSARRAAGHGPVTLLNCDNLRHNGERFRDGMLQFLALREENDLADWVTVNTASPNCMVDRITPRPVPAVRERVKAATGFDDEVPVMGESFIQWVVEDHFIAGRPALENVGVEMVESVLPYEEAKIRILNASHSCIAWAGTLTGLTYIHEGTHVPSIRQMAYAYVTEDVIPCLSPSPIDLGKYRDVVLDRFGNPAIRDSNQRVAADGFSKIPGFIAPTLNECFKRGAVPVATAMLPALFYVFLQRWAAGKLPYEYQDGILDATATRAMLADADPIARFCADPMLWGAIAGKPEFVVLMRESVERVNGWLAAQ</sequence>
<evidence type="ECO:0000313" key="5">
    <source>
        <dbReference type="Proteomes" id="UP000637267"/>
    </source>
</evidence>
<name>A0ABQ2P6K4_9NEIS</name>
<dbReference type="NCBIfam" id="NF043014">
    <property type="entry name" value="DArabDhDalD"/>
    <property type="match status" value="1"/>
</dbReference>
<proteinExistence type="predicted"/>
<dbReference type="Gene3D" id="1.10.1040.10">
    <property type="entry name" value="N-(1-d-carboxylethyl)-l-norvaline Dehydrogenase, domain 2"/>
    <property type="match status" value="1"/>
</dbReference>
<comment type="caution">
    <text evidence="4">The sequence shown here is derived from an EMBL/GenBank/DDBJ whole genome shotgun (WGS) entry which is preliminary data.</text>
</comment>
<dbReference type="Proteomes" id="UP000637267">
    <property type="component" value="Unassembled WGS sequence"/>
</dbReference>
<dbReference type="EMBL" id="BMLX01000001">
    <property type="protein sequence ID" value="GGP19236.1"/>
    <property type="molecule type" value="Genomic_DNA"/>
</dbReference>
<dbReference type="SUPFAM" id="SSF48179">
    <property type="entry name" value="6-phosphogluconate dehydrogenase C-terminal domain-like"/>
    <property type="match status" value="1"/>
</dbReference>
<feature type="domain" description="Mannitol dehydrogenase C-terminal" evidence="3">
    <location>
        <begin position="267"/>
        <end position="454"/>
    </location>
</feature>
<dbReference type="InterPro" id="IPR008927">
    <property type="entry name" value="6-PGluconate_DH-like_C_sf"/>
</dbReference>
<dbReference type="Gene3D" id="3.40.50.720">
    <property type="entry name" value="NAD(P)-binding Rossmann-like Domain"/>
    <property type="match status" value="1"/>
</dbReference>
<dbReference type="Pfam" id="PF01232">
    <property type="entry name" value="Mannitol_dh"/>
    <property type="match status" value="1"/>
</dbReference>
<dbReference type="PRINTS" id="PR00084">
    <property type="entry name" value="MTLDHDRGNASE"/>
</dbReference>
<evidence type="ECO:0000259" key="2">
    <source>
        <dbReference type="Pfam" id="PF01232"/>
    </source>
</evidence>
<evidence type="ECO:0000259" key="3">
    <source>
        <dbReference type="Pfam" id="PF08125"/>
    </source>
</evidence>
<dbReference type="InterPro" id="IPR013118">
    <property type="entry name" value="Mannitol_DH_C"/>
</dbReference>
<dbReference type="InterPro" id="IPR013131">
    <property type="entry name" value="Mannitol_DH_N"/>
</dbReference>
<dbReference type="Pfam" id="PF08125">
    <property type="entry name" value="Mannitol_dh_C"/>
    <property type="match status" value="1"/>
</dbReference>
<dbReference type="SUPFAM" id="SSF51735">
    <property type="entry name" value="NAD(P)-binding Rossmann-fold domains"/>
    <property type="match status" value="1"/>
</dbReference>
<dbReference type="InterPro" id="IPR050988">
    <property type="entry name" value="Mannitol_DH/Oxidoreductase"/>
</dbReference>
<organism evidence="4 5">
    <name type="scientific">Silvimonas iriomotensis</name>
    <dbReference type="NCBI Taxonomy" id="449662"/>
    <lineage>
        <taxon>Bacteria</taxon>
        <taxon>Pseudomonadati</taxon>
        <taxon>Pseudomonadota</taxon>
        <taxon>Betaproteobacteria</taxon>
        <taxon>Neisseriales</taxon>
        <taxon>Chitinibacteraceae</taxon>
        <taxon>Silvimonas</taxon>
    </lineage>
</organism>
<protein>
    <submittedName>
        <fullName evidence="4">D-arabinitol 4-dehydrogenase</fullName>
    </submittedName>
</protein>
<dbReference type="InterPro" id="IPR013328">
    <property type="entry name" value="6PGD_dom2"/>
</dbReference>
<feature type="domain" description="Mannitol dehydrogenase N-terminal" evidence="2">
    <location>
        <begin position="12"/>
        <end position="257"/>
    </location>
</feature>
<evidence type="ECO:0000313" key="4">
    <source>
        <dbReference type="EMBL" id="GGP19236.1"/>
    </source>
</evidence>
<reference evidence="5" key="1">
    <citation type="journal article" date="2019" name="Int. J. Syst. Evol. Microbiol.">
        <title>The Global Catalogue of Microorganisms (GCM) 10K type strain sequencing project: providing services to taxonomists for standard genome sequencing and annotation.</title>
        <authorList>
            <consortium name="The Broad Institute Genomics Platform"/>
            <consortium name="The Broad Institute Genome Sequencing Center for Infectious Disease"/>
            <person name="Wu L."/>
            <person name="Ma J."/>
        </authorList>
    </citation>
    <scope>NUCLEOTIDE SEQUENCE [LARGE SCALE GENOMIC DNA]</scope>
    <source>
        <strain evidence="5">CGMCC 1.8859</strain>
    </source>
</reference>
<dbReference type="PANTHER" id="PTHR43362:SF7">
    <property type="entry name" value="D-MANNONATE OXIDOREDUCTASE"/>
    <property type="match status" value="1"/>
</dbReference>
<dbReference type="PANTHER" id="PTHR43362">
    <property type="entry name" value="MANNITOL DEHYDROGENASE DSF1-RELATED"/>
    <property type="match status" value="1"/>
</dbReference>
<dbReference type="InterPro" id="IPR050025">
    <property type="entry name" value="DalD"/>
</dbReference>
<accession>A0ABQ2P6K4</accession>
<gene>
    <name evidence="4" type="primary">dalD</name>
    <name evidence="4" type="ORF">GCM10010970_09610</name>
</gene>
<dbReference type="InterPro" id="IPR036291">
    <property type="entry name" value="NAD(P)-bd_dom_sf"/>
</dbReference>
<evidence type="ECO:0000256" key="1">
    <source>
        <dbReference type="ARBA" id="ARBA00023002"/>
    </source>
</evidence>
<dbReference type="RefSeq" id="WP_188702867.1">
    <property type="nucleotide sequence ID" value="NZ_BMLX01000001.1"/>
</dbReference>
<keyword evidence="1" id="KW-0560">Oxidoreductase</keyword>